<keyword evidence="3" id="KW-1185">Reference proteome</keyword>
<dbReference type="AlphaFoldDB" id="A0A852YSX6"/>
<feature type="region of interest" description="Disordered" evidence="1">
    <location>
        <begin position="81"/>
        <end position="114"/>
    </location>
</feature>
<evidence type="ECO:0000256" key="1">
    <source>
        <dbReference type="SAM" id="MobiDB-lite"/>
    </source>
</evidence>
<comment type="caution">
    <text evidence="2">The sequence shown here is derived from an EMBL/GenBank/DDBJ whole genome shotgun (WGS) entry which is preliminary data.</text>
</comment>
<feature type="compositionally biased region" description="Polar residues" evidence="1">
    <location>
        <begin position="88"/>
        <end position="111"/>
    </location>
</feature>
<evidence type="ECO:0000313" key="2">
    <source>
        <dbReference type="EMBL" id="NYH77210.1"/>
    </source>
</evidence>
<name>A0A852YSX6_9ACTN</name>
<sequence length="543" mass="60120">MRTFRTVLEQRIRERRQTLEEFAEYAETFAREHGEPGTLGLRHLQRLASGRGTGGKPLGPVRPATARLLERIFDESIDDLLAEPSNPVPSSEVTSGRSQLNAGQLPSTTGTALREHSTNAGLETACDWLDQRAQWSSRTAEQQVRSQLAQSPPTDLHDWHAQRAKVGRSQLVDALSEYYGPVETRRNTYHVRCDDRGIATSILTRPDWLDLACPLTPDNDRLTFTTTSDHAAPGEFDATRAVDRLTEAAALDVQVSNEPLYRLLDIDIKPGSIDGTVSLVPFVEYALTADLLESELIKTIGSDSGAQRHNLPLRDRYLPDLASVLDLPGRLCAGGTLALCAIARPASPYRGEADYALLVQQRSNQVINAAESLAVIPKGFHQPLKEFRADASIGVTLRRELEEELFGRSEVDSTAGPQRIAAPMHPSRLSEPMRWITEHPECVRTECTGFGFNLVSGNFEFPALILVEDEEFWKQYGGQLEANWETAGLRLYSSADRDLVNELLSDESWSNEGLFAMLQGIRRLGELGDERVDLPAVDPAMQA</sequence>
<gene>
    <name evidence="2" type="ORF">FHR84_000524</name>
</gene>
<proteinExistence type="predicted"/>
<accession>A0A852YSX6</accession>
<evidence type="ECO:0000313" key="3">
    <source>
        <dbReference type="Proteomes" id="UP000548304"/>
    </source>
</evidence>
<reference evidence="2 3" key="1">
    <citation type="submission" date="2020-07" db="EMBL/GenBank/DDBJ databases">
        <title>Genomic Encyclopedia of Type Strains, Phase III (KMG-III): the genomes of soil and plant-associated and newly described type strains.</title>
        <authorList>
            <person name="Whitman W."/>
        </authorList>
    </citation>
    <scope>NUCLEOTIDE SEQUENCE [LARGE SCALE GENOMIC DNA]</scope>
    <source>
        <strain evidence="2 3">CECT 8576</strain>
    </source>
</reference>
<protein>
    <submittedName>
        <fullName evidence="2">Uncharacterized protein</fullName>
    </submittedName>
</protein>
<organism evidence="2 3">
    <name type="scientific">Actinopolyspora biskrensis</name>
    <dbReference type="NCBI Taxonomy" id="1470178"/>
    <lineage>
        <taxon>Bacteria</taxon>
        <taxon>Bacillati</taxon>
        <taxon>Actinomycetota</taxon>
        <taxon>Actinomycetes</taxon>
        <taxon>Actinopolysporales</taxon>
        <taxon>Actinopolysporaceae</taxon>
        <taxon>Actinopolyspora</taxon>
    </lineage>
</organism>
<dbReference type="Proteomes" id="UP000548304">
    <property type="component" value="Unassembled WGS sequence"/>
</dbReference>
<dbReference type="RefSeq" id="WP_179533788.1">
    <property type="nucleotide sequence ID" value="NZ_JACBYW010000001.1"/>
</dbReference>
<dbReference type="EMBL" id="JACBYW010000001">
    <property type="protein sequence ID" value="NYH77210.1"/>
    <property type="molecule type" value="Genomic_DNA"/>
</dbReference>